<protein>
    <submittedName>
        <fullName evidence="1">Uncharacterized protein</fullName>
    </submittedName>
</protein>
<evidence type="ECO:0000313" key="2">
    <source>
        <dbReference type="Proteomes" id="UP000246464"/>
    </source>
</evidence>
<dbReference type="EMBL" id="CP026252">
    <property type="protein sequence ID" value="AWP08143.1"/>
    <property type="molecule type" value="Genomic_DNA"/>
</dbReference>
<sequence>MSSGPTILLVRVARGTIIADGRPESLKMIEEILVTVDFLARPSVLLIYVPPLRRQRLHRAREVKGYSMYIHGGKSEGSNSTINTKHDPRCPFTKLTVPRSGDYLKSVQMSEDSDRSNHFFSIMTVGREAEAEKEGTKKRPSPRDNDRRVVLEFKVKLYPDDYPIRRQSQEILIPAK</sequence>
<evidence type="ECO:0000313" key="1">
    <source>
        <dbReference type="EMBL" id="AWP08143.1"/>
    </source>
</evidence>
<dbReference type="Proteomes" id="UP000246464">
    <property type="component" value="Chromosome 10"/>
</dbReference>
<name>A0A2U9BW95_SCOMX</name>
<organism evidence="1 2">
    <name type="scientific">Scophthalmus maximus</name>
    <name type="common">Turbot</name>
    <name type="synonym">Psetta maxima</name>
    <dbReference type="NCBI Taxonomy" id="52904"/>
    <lineage>
        <taxon>Eukaryota</taxon>
        <taxon>Metazoa</taxon>
        <taxon>Chordata</taxon>
        <taxon>Craniata</taxon>
        <taxon>Vertebrata</taxon>
        <taxon>Euteleostomi</taxon>
        <taxon>Actinopterygii</taxon>
        <taxon>Neopterygii</taxon>
        <taxon>Teleostei</taxon>
        <taxon>Neoteleostei</taxon>
        <taxon>Acanthomorphata</taxon>
        <taxon>Carangaria</taxon>
        <taxon>Pleuronectiformes</taxon>
        <taxon>Pleuronectoidei</taxon>
        <taxon>Scophthalmidae</taxon>
        <taxon>Scophthalmus</taxon>
    </lineage>
</organism>
<dbReference type="AlphaFoldDB" id="A0A2U9BW95"/>
<keyword evidence="2" id="KW-1185">Reference proteome</keyword>
<reference evidence="1 2" key="1">
    <citation type="submission" date="2017-12" db="EMBL/GenBank/DDBJ databases">
        <title>Integrating genomic resources of turbot (Scophthalmus maximus) in depth evaluation of genetic and physical mapping variation across individuals.</title>
        <authorList>
            <person name="Martinez P."/>
        </authorList>
    </citation>
    <scope>NUCLEOTIDE SEQUENCE [LARGE SCALE GENOMIC DNA]</scope>
</reference>
<accession>A0A2U9BW95</accession>
<gene>
    <name evidence="1" type="ORF">SMAX5B_021273</name>
</gene>
<proteinExistence type="predicted"/>